<sequence length="82" mass="9881">MAASGRKDEIEASLENFSRVSSSTRQHQFLMIFLFVSFERFHEPNEWFVLKRWLVNLWRSPHMRQMPYPSEHSTRVEQAPID</sequence>
<dbReference type="AlphaFoldDB" id="A0A1D1VPC6"/>
<accession>A0A1D1VPC6</accession>
<evidence type="ECO:0000313" key="1">
    <source>
        <dbReference type="EMBL" id="GAV00784.1"/>
    </source>
</evidence>
<dbReference type="Proteomes" id="UP000186922">
    <property type="component" value="Unassembled WGS sequence"/>
</dbReference>
<keyword evidence="2" id="KW-1185">Reference proteome</keyword>
<proteinExistence type="predicted"/>
<organism evidence="1 2">
    <name type="scientific">Ramazzottius varieornatus</name>
    <name type="common">Water bear</name>
    <name type="synonym">Tardigrade</name>
    <dbReference type="NCBI Taxonomy" id="947166"/>
    <lineage>
        <taxon>Eukaryota</taxon>
        <taxon>Metazoa</taxon>
        <taxon>Ecdysozoa</taxon>
        <taxon>Tardigrada</taxon>
        <taxon>Eutardigrada</taxon>
        <taxon>Parachela</taxon>
        <taxon>Hypsibioidea</taxon>
        <taxon>Ramazzottiidae</taxon>
        <taxon>Ramazzottius</taxon>
    </lineage>
</organism>
<reference evidence="1 2" key="1">
    <citation type="journal article" date="2016" name="Nat. Commun.">
        <title>Extremotolerant tardigrade genome and improved radiotolerance of human cultured cells by tardigrade-unique protein.</title>
        <authorList>
            <person name="Hashimoto T."/>
            <person name="Horikawa D.D."/>
            <person name="Saito Y."/>
            <person name="Kuwahara H."/>
            <person name="Kozuka-Hata H."/>
            <person name="Shin-I T."/>
            <person name="Minakuchi Y."/>
            <person name="Ohishi K."/>
            <person name="Motoyama A."/>
            <person name="Aizu T."/>
            <person name="Enomoto A."/>
            <person name="Kondo K."/>
            <person name="Tanaka S."/>
            <person name="Hara Y."/>
            <person name="Koshikawa S."/>
            <person name="Sagara H."/>
            <person name="Miura T."/>
            <person name="Yokobori S."/>
            <person name="Miyagawa K."/>
            <person name="Suzuki Y."/>
            <person name="Kubo T."/>
            <person name="Oyama M."/>
            <person name="Kohara Y."/>
            <person name="Fujiyama A."/>
            <person name="Arakawa K."/>
            <person name="Katayama T."/>
            <person name="Toyoda A."/>
            <person name="Kunieda T."/>
        </authorList>
    </citation>
    <scope>NUCLEOTIDE SEQUENCE [LARGE SCALE GENOMIC DNA]</scope>
    <source>
        <strain evidence="1 2">YOKOZUNA-1</strain>
    </source>
</reference>
<gene>
    <name evidence="1" type="primary">RvY_11584-1</name>
    <name evidence="1" type="synonym">RvY_11584.1</name>
    <name evidence="1" type="ORF">RvY_11584</name>
</gene>
<protein>
    <submittedName>
        <fullName evidence="1">Uncharacterized protein</fullName>
    </submittedName>
</protein>
<comment type="caution">
    <text evidence="1">The sequence shown here is derived from an EMBL/GenBank/DDBJ whole genome shotgun (WGS) entry which is preliminary data.</text>
</comment>
<evidence type="ECO:0000313" key="2">
    <source>
        <dbReference type="Proteomes" id="UP000186922"/>
    </source>
</evidence>
<dbReference type="EMBL" id="BDGG01000006">
    <property type="protein sequence ID" value="GAV00784.1"/>
    <property type="molecule type" value="Genomic_DNA"/>
</dbReference>
<name>A0A1D1VPC6_RAMVA</name>